<name>A0A8S1SSX6_9CILI</name>
<dbReference type="AlphaFoldDB" id="A0A8S1SSX6"/>
<gene>
    <name evidence="1" type="ORF">PPENT_87.1.T0120002</name>
</gene>
<protein>
    <submittedName>
        <fullName evidence="1">Uncharacterized protein</fullName>
    </submittedName>
</protein>
<proteinExistence type="predicted"/>
<organism evidence="1 2">
    <name type="scientific">Paramecium pentaurelia</name>
    <dbReference type="NCBI Taxonomy" id="43138"/>
    <lineage>
        <taxon>Eukaryota</taxon>
        <taxon>Sar</taxon>
        <taxon>Alveolata</taxon>
        <taxon>Ciliophora</taxon>
        <taxon>Intramacronucleata</taxon>
        <taxon>Oligohymenophorea</taxon>
        <taxon>Peniculida</taxon>
        <taxon>Parameciidae</taxon>
        <taxon>Paramecium</taxon>
    </lineage>
</organism>
<accession>A0A8S1SSX6</accession>
<keyword evidence="2" id="KW-1185">Reference proteome</keyword>
<comment type="caution">
    <text evidence="1">The sequence shown here is derived from an EMBL/GenBank/DDBJ whole genome shotgun (WGS) entry which is preliminary data.</text>
</comment>
<evidence type="ECO:0000313" key="2">
    <source>
        <dbReference type="Proteomes" id="UP000689195"/>
    </source>
</evidence>
<dbReference type="Proteomes" id="UP000689195">
    <property type="component" value="Unassembled WGS sequence"/>
</dbReference>
<dbReference type="EMBL" id="CAJJDO010000012">
    <property type="protein sequence ID" value="CAD8143030.1"/>
    <property type="molecule type" value="Genomic_DNA"/>
</dbReference>
<reference evidence="1" key="1">
    <citation type="submission" date="2021-01" db="EMBL/GenBank/DDBJ databases">
        <authorList>
            <consortium name="Genoscope - CEA"/>
            <person name="William W."/>
        </authorList>
    </citation>
    <scope>NUCLEOTIDE SEQUENCE</scope>
</reference>
<evidence type="ECO:0000313" key="1">
    <source>
        <dbReference type="EMBL" id="CAD8143030.1"/>
    </source>
</evidence>
<sequence>MKNQVGLFFSGYNCIKNEQIFGYGILVHQVIISVCEVLSQQNQSIQQFAIDGYFIQKFFNSNHQMTMWRLFNDLGAMLPVFLKYFDNLLKHSQF</sequence>